<proteinExistence type="predicted"/>
<evidence type="ECO:0000313" key="2">
    <source>
        <dbReference type="Proteomes" id="UP001057279"/>
    </source>
</evidence>
<dbReference type="Proteomes" id="UP001057279">
    <property type="component" value="Linkage Group LG08"/>
</dbReference>
<name>A0ACB9UZM2_9CETA</name>
<accession>A0ACB9UZM2</accession>
<evidence type="ECO:0000313" key="1">
    <source>
        <dbReference type="EMBL" id="KAI4582666.1"/>
    </source>
</evidence>
<sequence>MASQQQSVPCISRSPPEQPLQVKVVGLFKSSSFQIAKSAAEVTVKKLQVRPASRKVHSPSPYPINFFFWGGPFPLQELKNEVWEYSSYVMCFINDKLLGDALDLQKWAHKVWDIVDFKPPALYEALTVDYSAKFLRDTKLYSDTCPKTCKNFQILCTGKAGFSQSGIKLHYAGSIFHRVVRNGWVQGGAKKINILMTYYVLSFLDENFSVPHNKRGVLGMVNKGRHSNGSQFYITLQAAPYLDKKYVAFGYV</sequence>
<gene>
    <name evidence="1" type="ORF">MJG53_020748</name>
</gene>
<dbReference type="EMBL" id="CM043033">
    <property type="protein sequence ID" value="KAI4582666.1"/>
    <property type="molecule type" value="Genomic_DNA"/>
</dbReference>
<keyword evidence="2" id="KW-1185">Reference proteome</keyword>
<feature type="non-terminal residue" evidence="1">
    <location>
        <position position="252"/>
    </location>
</feature>
<organism evidence="1 2">
    <name type="scientific">Ovis ammon polii x Ovis aries</name>
    <dbReference type="NCBI Taxonomy" id="2918886"/>
    <lineage>
        <taxon>Eukaryota</taxon>
        <taxon>Metazoa</taxon>
        <taxon>Chordata</taxon>
        <taxon>Craniata</taxon>
        <taxon>Vertebrata</taxon>
        <taxon>Euteleostomi</taxon>
        <taxon>Mammalia</taxon>
        <taxon>Eutheria</taxon>
        <taxon>Laurasiatheria</taxon>
        <taxon>Artiodactyla</taxon>
        <taxon>Ruminantia</taxon>
        <taxon>Pecora</taxon>
        <taxon>Bovidae</taxon>
        <taxon>Caprinae</taxon>
        <taxon>Ovis</taxon>
    </lineage>
</organism>
<reference evidence="1" key="1">
    <citation type="submission" date="2022-03" db="EMBL/GenBank/DDBJ databases">
        <title>Genomic analyses of argali, domestic sheep and their hybrids provide insights into chromosomal evolution, heterosis and genetic basis of agronomic traits.</title>
        <authorList>
            <person name="Li M."/>
        </authorList>
    </citation>
    <scope>NUCLEOTIDE SEQUENCE</scope>
    <source>
        <strain evidence="1">F1 hybrid</strain>
    </source>
</reference>
<protein>
    <submittedName>
        <fullName evidence="1">Uncharacterized protein</fullName>
    </submittedName>
</protein>
<comment type="caution">
    <text evidence="1">The sequence shown here is derived from an EMBL/GenBank/DDBJ whole genome shotgun (WGS) entry which is preliminary data.</text>
</comment>